<evidence type="ECO:0000313" key="2">
    <source>
        <dbReference type="EMBL" id="KAF1754915.1"/>
    </source>
</evidence>
<proteinExistence type="predicted"/>
<dbReference type="GeneID" id="9809069"/>
<gene>
    <name evidence="2" type="ORF">GCK72_021480</name>
</gene>
<dbReference type="Proteomes" id="UP000483820">
    <property type="component" value="Chromosome V"/>
</dbReference>
<protein>
    <recommendedName>
        <fullName evidence="1">DUF281 domain-containing protein</fullName>
    </recommendedName>
</protein>
<dbReference type="RefSeq" id="XP_053583206.1">
    <property type="nucleotide sequence ID" value="XM_053734293.1"/>
</dbReference>
<dbReference type="PANTHER" id="PTHR36517">
    <property type="entry name" value="PROTEIN CBG25732"/>
    <property type="match status" value="1"/>
</dbReference>
<feature type="domain" description="DUF281" evidence="1">
    <location>
        <begin position="36"/>
        <end position="90"/>
    </location>
</feature>
<organism evidence="2 3">
    <name type="scientific">Caenorhabditis remanei</name>
    <name type="common">Caenorhabditis vulgaris</name>
    <dbReference type="NCBI Taxonomy" id="31234"/>
    <lineage>
        <taxon>Eukaryota</taxon>
        <taxon>Metazoa</taxon>
        <taxon>Ecdysozoa</taxon>
        <taxon>Nematoda</taxon>
        <taxon>Chromadorea</taxon>
        <taxon>Rhabditida</taxon>
        <taxon>Rhabditina</taxon>
        <taxon>Rhabditomorpha</taxon>
        <taxon>Rhabditoidea</taxon>
        <taxon>Rhabditidae</taxon>
        <taxon>Peloderinae</taxon>
        <taxon>Caenorhabditis</taxon>
    </lineage>
</organism>
<reference evidence="2 3" key="1">
    <citation type="submission" date="2019-12" db="EMBL/GenBank/DDBJ databases">
        <title>Chromosome-level assembly of the Caenorhabditis remanei genome.</title>
        <authorList>
            <person name="Teterina A.A."/>
            <person name="Willis J.H."/>
            <person name="Phillips P.C."/>
        </authorList>
    </citation>
    <scope>NUCLEOTIDE SEQUENCE [LARGE SCALE GENOMIC DNA]</scope>
    <source>
        <strain evidence="2 3">PX506</strain>
        <tissue evidence="2">Whole organism</tissue>
    </source>
</reference>
<comment type="caution">
    <text evidence="2">The sequence shown here is derived from an EMBL/GenBank/DDBJ whole genome shotgun (WGS) entry which is preliminary data.</text>
</comment>
<dbReference type="AlphaFoldDB" id="A0A6A5GK31"/>
<dbReference type="InterPro" id="IPR005098">
    <property type="entry name" value="DUF281"/>
</dbReference>
<sequence length="212" mass="22193">MLVTVSPCPTCNIAGITVTAPDGDLDFAIQQDPGEDGCTYTTVTCRNRDDTSCAEISISATGASGMSSIGSAADASETQSVLTCNSDGTWSSGTVTGITEAETIAGGPEQVIGEQMNLFYAEADITCGNAGMFFFGTVILGKSRCRTQLAIDKGVAPSEMFGTPLLTDEQIAPSEMIGTLPTERQIVSEAVPADEDFLPTEFPKDFIDNIFN</sequence>
<evidence type="ECO:0000259" key="1">
    <source>
        <dbReference type="Pfam" id="PF03436"/>
    </source>
</evidence>
<dbReference type="PANTHER" id="PTHR36517:SF1">
    <property type="entry name" value="C6 DOMAIN-CONTAINING PROTEIN-RELATED"/>
    <property type="match status" value="1"/>
</dbReference>
<dbReference type="EMBL" id="WUAV01000005">
    <property type="protein sequence ID" value="KAF1754915.1"/>
    <property type="molecule type" value="Genomic_DNA"/>
</dbReference>
<evidence type="ECO:0000313" key="3">
    <source>
        <dbReference type="Proteomes" id="UP000483820"/>
    </source>
</evidence>
<dbReference type="CTD" id="9809069"/>
<name>A0A6A5GK31_CAERE</name>
<dbReference type="Pfam" id="PF03436">
    <property type="entry name" value="DUF281"/>
    <property type="match status" value="1"/>
</dbReference>
<dbReference type="KEGG" id="crq:GCK72_021480"/>
<accession>A0A6A5GK31</accession>